<reference evidence="1 2" key="1">
    <citation type="journal article" date="2024" name="BMC Genomics">
        <title>De novo assembly and annotation of Popillia japonica's genome with initial clues to its potential as an invasive pest.</title>
        <authorList>
            <person name="Cucini C."/>
            <person name="Boschi S."/>
            <person name="Funari R."/>
            <person name="Cardaioli E."/>
            <person name="Iannotti N."/>
            <person name="Marturano G."/>
            <person name="Paoli F."/>
            <person name="Bruttini M."/>
            <person name="Carapelli A."/>
            <person name="Frati F."/>
            <person name="Nardi F."/>
        </authorList>
    </citation>
    <scope>NUCLEOTIDE SEQUENCE [LARGE SCALE GENOMIC DNA]</scope>
    <source>
        <strain evidence="1">DMR45628</strain>
    </source>
</reference>
<dbReference type="EMBL" id="JASPKY010000649">
    <property type="protein sequence ID" value="KAK9687358.1"/>
    <property type="molecule type" value="Genomic_DNA"/>
</dbReference>
<evidence type="ECO:0000313" key="2">
    <source>
        <dbReference type="Proteomes" id="UP001458880"/>
    </source>
</evidence>
<name>A0AAW1ID18_POPJA</name>
<sequence>MKELEAQSVLLILQPVEEHQIKFLTLKALQSSGRYSNLREVVEFLSQEATPRRHRQRFYANNTIPGCIWNNAPDDPVLMNPDDIIPAGYDEKHWPKYITGPISNERTGQKSLFVCNNMETIRVKDRLQGERLLQYYRRKPLIEGDITSFWSLRHIRPGELSEGIMNLTGELPAYTNDYSTRFFTRARSACDFLRPCPRKM</sequence>
<gene>
    <name evidence="1" type="ORF">QE152_g36499</name>
</gene>
<dbReference type="Proteomes" id="UP001458880">
    <property type="component" value="Unassembled WGS sequence"/>
</dbReference>
<organism evidence="1 2">
    <name type="scientific">Popillia japonica</name>
    <name type="common">Japanese beetle</name>
    <dbReference type="NCBI Taxonomy" id="7064"/>
    <lineage>
        <taxon>Eukaryota</taxon>
        <taxon>Metazoa</taxon>
        <taxon>Ecdysozoa</taxon>
        <taxon>Arthropoda</taxon>
        <taxon>Hexapoda</taxon>
        <taxon>Insecta</taxon>
        <taxon>Pterygota</taxon>
        <taxon>Neoptera</taxon>
        <taxon>Endopterygota</taxon>
        <taxon>Coleoptera</taxon>
        <taxon>Polyphaga</taxon>
        <taxon>Scarabaeiformia</taxon>
        <taxon>Scarabaeidae</taxon>
        <taxon>Rutelinae</taxon>
        <taxon>Popillia</taxon>
    </lineage>
</organism>
<proteinExistence type="predicted"/>
<accession>A0AAW1ID18</accession>
<protein>
    <submittedName>
        <fullName evidence="1">Uncharacterized protein</fullName>
    </submittedName>
</protein>
<dbReference type="AlphaFoldDB" id="A0AAW1ID18"/>
<comment type="caution">
    <text evidence="1">The sequence shown here is derived from an EMBL/GenBank/DDBJ whole genome shotgun (WGS) entry which is preliminary data.</text>
</comment>
<keyword evidence="2" id="KW-1185">Reference proteome</keyword>
<evidence type="ECO:0000313" key="1">
    <source>
        <dbReference type="EMBL" id="KAK9687358.1"/>
    </source>
</evidence>